<reference evidence="2" key="1">
    <citation type="journal article" date="2000" name="J. Bacteriol.">
        <title>The LE1 bacteriophage replicates as a plasmid within Leptospira biflexa: construction of an L. biflexa-Escherichia coli shuttle vector.</title>
        <authorList>
            <person name="Saint Girons I."/>
            <person name="Bourhy P."/>
            <person name="Ottone C."/>
            <person name="Picardeau M."/>
            <person name="Yelton D."/>
            <person name="Hendrix R.W."/>
            <person name="Glaser P."/>
            <person name="Charon N."/>
        </authorList>
    </citation>
    <scope>NUCLEOTIDE SEQUENCE [LARGE SCALE GENOMIC DNA]</scope>
</reference>
<gene>
    <name evidence="1" type="ORF">LE1-0057</name>
</gene>
<evidence type="ECO:0000313" key="1">
    <source>
        <dbReference type="EMBL" id="CAE14753.1"/>
    </source>
</evidence>
<protein>
    <submittedName>
        <fullName evidence="1">Uncharacterized protein</fullName>
    </submittedName>
</protein>
<sequence>MENLITEICNLANSYCYDDGTFNYSLFEESLRKIMPPTCSKNERAFLDEIKDLYEWNDHLGFPHLQRKEITKYSNIYQQDFTKCNLSELVEGEG</sequence>
<name>Q6NDY6_9CAUD</name>
<proteinExistence type="predicted"/>
<dbReference type="EMBL" id="BX571876">
    <property type="protein sequence ID" value="CAE14753.1"/>
    <property type="molecule type" value="Genomic_DNA"/>
</dbReference>
<accession>Q6NDY6</accession>
<keyword evidence="2" id="KW-1185">Reference proteome</keyword>
<dbReference type="Proteomes" id="UP000509470">
    <property type="component" value="Segment"/>
</dbReference>
<organism evidence="1 2">
    <name type="scientific">Leptospira phage LE1</name>
    <dbReference type="NCBI Taxonomy" id="137511"/>
    <lineage>
        <taxon>Viruses</taxon>
        <taxon>Duplodnaviria</taxon>
        <taxon>Heunggongvirae</taxon>
        <taxon>Uroviricota</taxon>
        <taxon>Caudoviricetes</taxon>
        <taxon>Saintgironsvirus</taxon>
        <taxon>Saintgironsvirus LE1</taxon>
    </lineage>
</organism>
<evidence type="ECO:0000313" key="2">
    <source>
        <dbReference type="Proteomes" id="UP000509470"/>
    </source>
</evidence>